<feature type="transmembrane region" description="Helical" evidence="1">
    <location>
        <begin position="56"/>
        <end position="75"/>
    </location>
</feature>
<sequence>MGRVLLFALFVGVIVAIVVILGSIWNSTMDQGRRALKPVFGPTKDGVMAPNGLQKVAYVALIALLFGTASGLLGGM</sequence>
<proteinExistence type="predicted"/>
<keyword evidence="1" id="KW-0812">Transmembrane</keyword>
<name>A0A1J0WF82_9RHOB</name>
<dbReference type="RefSeq" id="WP_071970852.1">
    <property type="nucleotide sequence ID" value="NZ_CP018076.1"/>
</dbReference>
<feature type="transmembrane region" description="Helical" evidence="1">
    <location>
        <begin position="6"/>
        <end position="25"/>
    </location>
</feature>
<evidence type="ECO:0000256" key="1">
    <source>
        <dbReference type="SAM" id="Phobius"/>
    </source>
</evidence>
<evidence type="ECO:0000313" key="2">
    <source>
        <dbReference type="EMBL" id="APE42840.1"/>
    </source>
</evidence>
<organism evidence="2 3">
    <name type="scientific">Sulfitobacter alexandrii</name>
    <dbReference type="NCBI Taxonomy" id="1917485"/>
    <lineage>
        <taxon>Bacteria</taxon>
        <taxon>Pseudomonadati</taxon>
        <taxon>Pseudomonadota</taxon>
        <taxon>Alphaproteobacteria</taxon>
        <taxon>Rhodobacterales</taxon>
        <taxon>Roseobacteraceae</taxon>
        <taxon>Sulfitobacter</taxon>
    </lineage>
</organism>
<dbReference type="AlphaFoldDB" id="A0A1J0WF82"/>
<gene>
    <name evidence="2" type="ORF">BOO69_04930</name>
</gene>
<evidence type="ECO:0000313" key="3">
    <source>
        <dbReference type="Proteomes" id="UP000181897"/>
    </source>
</evidence>
<dbReference type="KEGG" id="suam:BOO69_04930"/>
<dbReference type="EMBL" id="CP018076">
    <property type="protein sequence ID" value="APE42840.1"/>
    <property type="molecule type" value="Genomic_DNA"/>
</dbReference>
<keyword evidence="1" id="KW-0472">Membrane</keyword>
<accession>A0A1J0WF82</accession>
<keyword evidence="1" id="KW-1133">Transmembrane helix</keyword>
<reference evidence="2 3" key="1">
    <citation type="submission" date="2016-11" db="EMBL/GenBank/DDBJ databases">
        <title>Complete genome sequence of Sulfitobacter sp. AM1-D1, a toxic bacteria associated with marine dinoflagellate Alexandrium minutum in East China Sea.</title>
        <authorList>
            <person name="Yang Q."/>
            <person name="Zhang X."/>
            <person name="Tian X."/>
        </authorList>
    </citation>
    <scope>NUCLEOTIDE SEQUENCE [LARGE SCALE GENOMIC DNA]</scope>
    <source>
        <strain evidence="2 3">AM1-D1</strain>
    </source>
</reference>
<dbReference type="STRING" id="1917485.BOO69_04930"/>
<protein>
    <submittedName>
        <fullName evidence="2">Uncharacterized protein</fullName>
    </submittedName>
</protein>
<dbReference type="Proteomes" id="UP000181897">
    <property type="component" value="Chromosome"/>
</dbReference>
<keyword evidence="3" id="KW-1185">Reference proteome</keyword>
<dbReference type="OrthoDB" id="7727257at2"/>